<proteinExistence type="predicted"/>
<dbReference type="Proteomes" id="UP000198251">
    <property type="component" value="Chromosome I"/>
</dbReference>
<name>A0A1C5GE73_MICEH</name>
<gene>
    <name evidence="1" type="ORF">GA0070610_3737</name>
</gene>
<sequence length="103" mass="11142">MESYDEDWTDSQRALYDECHRAGGEWAADPDTPTDDVQHVINLGQADDDTLADAEVDYPPLVDAVTQATGELVTSVPASHDDPGFRGFVDGVRDATADEVFGL</sequence>
<dbReference type="AlphaFoldDB" id="A0A1C5GE73"/>
<keyword evidence="2" id="KW-1185">Reference proteome</keyword>
<dbReference type="EMBL" id="LT607733">
    <property type="protein sequence ID" value="SCG17426.1"/>
    <property type="molecule type" value="Genomic_DNA"/>
</dbReference>
<protein>
    <submittedName>
        <fullName evidence="1">Uncharacterized protein</fullName>
    </submittedName>
</protein>
<dbReference type="GeneID" id="95803465"/>
<organism evidence="1 2">
    <name type="scientific">Micromonospora echinofusca</name>
    <dbReference type="NCBI Taxonomy" id="47858"/>
    <lineage>
        <taxon>Bacteria</taxon>
        <taxon>Bacillati</taxon>
        <taxon>Actinomycetota</taxon>
        <taxon>Actinomycetes</taxon>
        <taxon>Micromonosporales</taxon>
        <taxon>Micromonosporaceae</taxon>
        <taxon>Micromonospora</taxon>
    </lineage>
</organism>
<evidence type="ECO:0000313" key="2">
    <source>
        <dbReference type="Proteomes" id="UP000198251"/>
    </source>
</evidence>
<dbReference type="RefSeq" id="WP_089003589.1">
    <property type="nucleotide sequence ID" value="NZ_JBFAAC010000008.1"/>
</dbReference>
<accession>A0A1C5GE73</accession>
<evidence type="ECO:0000313" key="1">
    <source>
        <dbReference type="EMBL" id="SCG17426.1"/>
    </source>
</evidence>
<reference evidence="1 2" key="1">
    <citation type="submission" date="2016-06" db="EMBL/GenBank/DDBJ databases">
        <authorList>
            <person name="Kjaerup R.B."/>
            <person name="Dalgaard T.S."/>
            <person name="Juul-Madsen H.R."/>
        </authorList>
    </citation>
    <scope>NUCLEOTIDE SEQUENCE [LARGE SCALE GENOMIC DNA]</scope>
    <source>
        <strain evidence="1 2">DSM 43913</strain>
    </source>
</reference>